<name>A0A1Y3PF79_9BACI</name>
<dbReference type="PROSITE" id="PS51257">
    <property type="entry name" value="PROKAR_LIPOPROTEIN"/>
    <property type="match status" value="1"/>
</dbReference>
<sequence length="60" mass="6597">MRKMILVMGMAVGLAVLTSCSQMATDEQPLVEKQESEVQQVTPDIEEIPESVFTVVDEKG</sequence>
<reference evidence="3" key="1">
    <citation type="submission" date="2016-06" db="EMBL/GenBank/DDBJ databases">
        <authorList>
            <person name="Nascimento L."/>
            <person name="Pereira R.V."/>
            <person name="Martins L.F."/>
            <person name="Quaggio R.B."/>
            <person name="Silva A.M."/>
            <person name="Setubal J.C."/>
        </authorList>
    </citation>
    <scope>NUCLEOTIDE SEQUENCE [LARGE SCALE GENOMIC DNA]</scope>
</reference>
<accession>A0A1Y3PF79</accession>
<organism evidence="2 3">
    <name type="scientific">Bacillus thermozeamaize</name>
    <dbReference type="NCBI Taxonomy" id="230954"/>
    <lineage>
        <taxon>Bacteria</taxon>
        <taxon>Bacillati</taxon>
        <taxon>Bacillota</taxon>
        <taxon>Bacilli</taxon>
        <taxon>Bacillales</taxon>
        <taxon>Bacillaceae</taxon>
        <taxon>Bacillus</taxon>
    </lineage>
</organism>
<dbReference type="Proteomes" id="UP000196475">
    <property type="component" value="Unassembled WGS sequence"/>
</dbReference>
<evidence type="ECO:0000256" key="1">
    <source>
        <dbReference type="SAM" id="SignalP"/>
    </source>
</evidence>
<comment type="caution">
    <text evidence="2">The sequence shown here is derived from an EMBL/GenBank/DDBJ whole genome shotgun (WGS) entry which is preliminary data.</text>
</comment>
<feature type="chain" id="PRO_5013050981" evidence="1">
    <location>
        <begin position="25"/>
        <end position="60"/>
    </location>
</feature>
<gene>
    <name evidence="2" type="ORF">BAA01_01240</name>
</gene>
<proteinExistence type="predicted"/>
<keyword evidence="1" id="KW-0732">Signal</keyword>
<evidence type="ECO:0000313" key="2">
    <source>
        <dbReference type="EMBL" id="OUM86015.1"/>
    </source>
</evidence>
<feature type="signal peptide" evidence="1">
    <location>
        <begin position="1"/>
        <end position="24"/>
    </location>
</feature>
<evidence type="ECO:0000313" key="3">
    <source>
        <dbReference type="Proteomes" id="UP000196475"/>
    </source>
</evidence>
<dbReference type="AlphaFoldDB" id="A0A1Y3PF79"/>
<dbReference type="EMBL" id="LZRT01000094">
    <property type="protein sequence ID" value="OUM86015.1"/>
    <property type="molecule type" value="Genomic_DNA"/>
</dbReference>
<protein>
    <submittedName>
        <fullName evidence="2">Uncharacterized protein</fullName>
    </submittedName>
</protein>